<organism evidence="1">
    <name type="scientific">Prevotella sp. GTC17259</name>
    <dbReference type="NCBI Taxonomy" id="3236795"/>
    <lineage>
        <taxon>Bacteria</taxon>
        <taxon>Pseudomonadati</taxon>
        <taxon>Bacteroidota</taxon>
        <taxon>Bacteroidia</taxon>
        <taxon>Bacteroidales</taxon>
        <taxon>Prevotellaceae</taxon>
        <taxon>Prevotella</taxon>
    </lineage>
</organism>
<evidence type="ECO:0000313" key="1">
    <source>
        <dbReference type="EMBL" id="BFO76620.1"/>
    </source>
</evidence>
<name>A0AB33JDK3_9BACT</name>
<accession>A0AB33JDK3</accession>
<gene>
    <name evidence="1" type="ORF">GTC17259_16700</name>
</gene>
<reference evidence="1" key="1">
    <citation type="submission" date="2024-07" db="EMBL/GenBank/DDBJ databases">
        <title>Complete genome sequence of Prevotella sp. YM-2024 GTC17259.</title>
        <authorList>
            <person name="Hayashi M."/>
            <person name="Muto Y."/>
            <person name="Tanaka K."/>
            <person name="Niwa H."/>
        </authorList>
    </citation>
    <scope>NUCLEOTIDE SEQUENCE</scope>
    <source>
        <strain evidence="1">GTC17259</strain>
    </source>
</reference>
<dbReference type="AlphaFoldDB" id="A0AB33JDK3"/>
<sequence length="86" mass="9670">MKNLQKKGVLGKWSDCEICTFKGQQLRMPCQLKEDPRMEVKQAMVDKMPALKDIMGEDLSGGVMYQVTHATAVIADLKGNTETYTF</sequence>
<proteinExistence type="predicted"/>
<protein>
    <submittedName>
        <fullName evidence="1">Uncharacterized protein</fullName>
    </submittedName>
</protein>
<dbReference type="EMBL" id="AP035787">
    <property type="protein sequence ID" value="BFO76620.1"/>
    <property type="molecule type" value="Genomic_DNA"/>
</dbReference>